<comment type="caution">
    <text evidence="2">The sequence shown here is derived from an EMBL/GenBank/DDBJ whole genome shotgun (WGS) entry which is preliminary data.</text>
</comment>
<sequence>MSSHELFSMAHKTNARSQPQSMNFGDMRPQLNMRNVQQQAFKDMPILWQKDMQQSDQPFKRPSLDEYLGVNQKYVQGSRQSRQQYAHFLNVFSSANNEQDQIAHASTAQVVQTFMNPQSQGMYSVQFPSIRSQLQHNSLKSDMSLSGGQFGTNSRVPQIPQIQQQYQANSAQKSIIKAVASPSIPIIFKPNLMHSVKKPPLNTNLASTMSVSHLERLLMPNKVMSESVPTFDHQGSGNLNSFGANSPVVPNKGMAMLNNPYDKAALRKKFEGLKFPSAEQIPYSVAVLTSPERNKNFDNTPKIIKYKPDLKVTNTSFGDVTTNVSASQSISKIPQFPFPNEKATAVEQKTHNYQAVADLKQKIRGSISVLQSLQVVNNEKSTTPEINASTESNQVAQQILIADQQNATANPTNAISRLSILGNLPKKMSLKGNVLPIQETILLQTEVPPPSIEGTKVANNQSIAAPNFGGDERISVMQINPMQAFKKSIVSQVRTDSGNPFVPSPKFNMGNKTLAEALKRTSIELQISQSSISTNNQGESVPSPQNINIENQDEQGKYLINEQDQQNIIVKEDDQNPNVSKDAFANLKKQFIARISIKRHKDL</sequence>
<dbReference type="EMBL" id="RRYP01003241">
    <property type="protein sequence ID" value="TNV83991.1"/>
    <property type="molecule type" value="Genomic_DNA"/>
</dbReference>
<keyword evidence="3" id="KW-1185">Reference proteome</keyword>
<accession>A0A8J8T767</accession>
<evidence type="ECO:0000256" key="1">
    <source>
        <dbReference type="SAM" id="MobiDB-lite"/>
    </source>
</evidence>
<evidence type="ECO:0000313" key="2">
    <source>
        <dbReference type="EMBL" id="TNV83991.1"/>
    </source>
</evidence>
<dbReference type="AlphaFoldDB" id="A0A8J8T767"/>
<dbReference type="Proteomes" id="UP000785679">
    <property type="component" value="Unassembled WGS sequence"/>
</dbReference>
<feature type="region of interest" description="Disordered" evidence="1">
    <location>
        <begin position="1"/>
        <end position="24"/>
    </location>
</feature>
<evidence type="ECO:0000313" key="3">
    <source>
        <dbReference type="Proteomes" id="UP000785679"/>
    </source>
</evidence>
<gene>
    <name evidence="2" type="ORF">FGO68_gene12199</name>
</gene>
<protein>
    <submittedName>
        <fullName evidence="2">Uncharacterized protein</fullName>
    </submittedName>
</protein>
<proteinExistence type="predicted"/>
<organism evidence="2 3">
    <name type="scientific">Halteria grandinella</name>
    <dbReference type="NCBI Taxonomy" id="5974"/>
    <lineage>
        <taxon>Eukaryota</taxon>
        <taxon>Sar</taxon>
        <taxon>Alveolata</taxon>
        <taxon>Ciliophora</taxon>
        <taxon>Intramacronucleata</taxon>
        <taxon>Spirotrichea</taxon>
        <taxon>Stichotrichia</taxon>
        <taxon>Sporadotrichida</taxon>
        <taxon>Halteriidae</taxon>
        <taxon>Halteria</taxon>
    </lineage>
</organism>
<reference evidence="2" key="1">
    <citation type="submission" date="2019-06" db="EMBL/GenBank/DDBJ databases">
        <authorList>
            <person name="Zheng W."/>
        </authorList>
    </citation>
    <scope>NUCLEOTIDE SEQUENCE</scope>
    <source>
        <strain evidence="2">QDHG01</strain>
    </source>
</reference>
<name>A0A8J8T767_HALGN</name>